<dbReference type="EMBL" id="KN567390">
    <property type="protein sequence ID" value="KHJ84644.1"/>
    <property type="molecule type" value="Genomic_DNA"/>
</dbReference>
<dbReference type="OrthoDB" id="7249367at2759"/>
<evidence type="ECO:0000313" key="2">
    <source>
        <dbReference type="Proteomes" id="UP000053660"/>
    </source>
</evidence>
<name>A0A0B1SIC9_OESDE</name>
<protein>
    <submittedName>
        <fullName evidence="1">Uncharacterized protein</fullName>
    </submittedName>
</protein>
<organism evidence="1 2">
    <name type="scientific">Oesophagostomum dentatum</name>
    <name type="common">Nodular worm</name>
    <dbReference type="NCBI Taxonomy" id="61180"/>
    <lineage>
        <taxon>Eukaryota</taxon>
        <taxon>Metazoa</taxon>
        <taxon>Ecdysozoa</taxon>
        <taxon>Nematoda</taxon>
        <taxon>Chromadorea</taxon>
        <taxon>Rhabditida</taxon>
        <taxon>Rhabditina</taxon>
        <taxon>Rhabditomorpha</taxon>
        <taxon>Strongyloidea</taxon>
        <taxon>Strongylidae</taxon>
        <taxon>Oesophagostomum</taxon>
    </lineage>
</organism>
<gene>
    <name evidence="1" type="ORF">OESDEN_15640</name>
</gene>
<accession>A0A0B1SIC9</accession>
<evidence type="ECO:0000313" key="1">
    <source>
        <dbReference type="EMBL" id="KHJ84644.1"/>
    </source>
</evidence>
<proteinExistence type="predicted"/>
<dbReference type="Proteomes" id="UP000053660">
    <property type="component" value="Unassembled WGS sequence"/>
</dbReference>
<dbReference type="AlphaFoldDB" id="A0A0B1SIC9"/>
<reference evidence="1 2" key="1">
    <citation type="submission" date="2014-03" db="EMBL/GenBank/DDBJ databases">
        <title>Draft genome of the hookworm Oesophagostomum dentatum.</title>
        <authorList>
            <person name="Mitreva M."/>
        </authorList>
    </citation>
    <scope>NUCLEOTIDE SEQUENCE [LARGE SCALE GENOMIC DNA]</scope>
    <source>
        <strain evidence="1 2">OD-Hann</strain>
    </source>
</reference>
<sequence>MDGASVLGECIANEEWSRMSLVASKDLVEQTKLARMRCTSEQLALLRFSPDDAILSFIHSSFLSGRDFRNRKAEQGVISIYFTVASFIRKNNSVPWEATLPQLLNKYKNDVIVSNVT</sequence>
<keyword evidence="2" id="KW-1185">Reference proteome</keyword>